<gene>
    <name evidence="6" type="ORF">KGA66_09540</name>
</gene>
<evidence type="ECO:0000256" key="4">
    <source>
        <dbReference type="SAM" id="MobiDB-lite"/>
    </source>
</evidence>
<feature type="non-terminal residue" evidence="6">
    <location>
        <position position="216"/>
    </location>
</feature>
<accession>A0A8J7WP29</accession>
<dbReference type="InterPro" id="IPR005528">
    <property type="entry name" value="ChpA-H"/>
</dbReference>
<feature type="compositionally biased region" description="Low complexity" evidence="4">
    <location>
        <begin position="138"/>
        <end position="163"/>
    </location>
</feature>
<proteinExistence type="predicted"/>
<dbReference type="AlphaFoldDB" id="A0A8J7WP29"/>
<feature type="domain" description="Chaplin" evidence="5">
    <location>
        <begin position="103"/>
        <end position="143"/>
    </location>
</feature>
<feature type="region of interest" description="Disordered" evidence="4">
    <location>
        <begin position="20"/>
        <end position="47"/>
    </location>
</feature>
<sequence>MVVSQRRNSLIRRIRKISGNPDFRTSFPGRRSGFRRPRSTSGPPSCADSEAVLALKATLGFSRMHSSTKRRLMLGMTGGLMMTGLGMAGAHADTTAAGETSLSHGVASGNLIQIPINAPVNVCGNQAGLVSAGDGDQGSTCATGGGSTSATGGSSGSSGSSGTASGDVIQIPVNIPVNVCGNQVTALDLLDSVTGSSCANGGPVDTATALPSPNPT</sequence>
<protein>
    <submittedName>
        <fullName evidence="6">Chaplin</fullName>
    </submittedName>
</protein>
<evidence type="ECO:0000256" key="3">
    <source>
        <dbReference type="ARBA" id="ARBA00023087"/>
    </source>
</evidence>
<evidence type="ECO:0000256" key="1">
    <source>
        <dbReference type="ARBA" id="ARBA00022512"/>
    </source>
</evidence>
<evidence type="ECO:0000256" key="2">
    <source>
        <dbReference type="ARBA" id="ARBA00022889"/>
    </source>
</evidence>
<dbReference type="PROSITE" id="PS51884">
    <property type="entry name" value="CHAPLIN"/>
    <property type="match status" value="2"/>
</dbReference>
<organism evidence="6 7">
    <name type="scientific">Actinocrinis puniceicyclus</name>
    <dbReference type="NCBI Taxonomy" id="977794"/>
    <lineage>
        <taxon>Bacteria</taxon>
        <taxon>Bacillati</taxon>
        <taxon>Actinomycetota</taxon>
        <taxon>Actinomycetes</taxon>
        <taxon>Catenulisporales</taxon>
        <taxon>Actinospicaceae</taxon>
        <taxon>Actinocrinis</taxon>
    </lineage>
</organism>
<keyword evidence="7" id="KW-1185">Reference proteome</keyword>
<dbReference type="Pfam" id="PF03777">
    <property type="entry name" value="ChpA-C"/>
    <property type="match status" value="2"/>
</dbReference>
<keyword evidence="2" id="KW-0130">Cell adhesion</keyword>
<dbReference type="EMBL" id="JAGSXH010000024">
    <property type="protein sequence ID" value="MBS2963287.1"/>
    <property type="molecule type" value="Genomic_DNA"/>
</dbReference>
<keyword evidence="3" id="KW-0034">Amyloid</keyword>
<evidence type="ECO:0000313" key="7">
    <source>
        <dbReference type="Proteomes" id="UP000677913"/>
    </source>
</evidence>
<comment type="caution">
    <text evidence="6">The sequence shown here is derived from an EMBL/GenBank/DDBJ whole genome shotgun (WGS) entry which is preliminary data.</text>
</comment>
<dbReference type="RefSeq" id="WP_211466842.1">
    <property type="nucleotide sequence ID" value="NZ_JAGSXH010000024.1"/>
</dbReference>
<keyword evidence="1" id="KW-0964">Secreted</keyword>
<dbReference type="Proteomes" id="UP000677913">
    <property type="component" value="Unassembled WGS sequence"/>
</dbReference>
<feature type="domain" description="Chaplin" evidence="5">
    <location>
        <begin position="160"/>
        <end position="200"/>
    </location>
</feature>
<evidence type="ECO:0000259" key="5">
    <source>
        <dbReference type="PROSITE" id="PS51884"/>
    </source>
</evidence>
<feature type="region of interest" description="Disordered" evidence="4">
    <location>
        <begin position="134"/>
        <end position="163"/>
    </location>
</feature>
<name>A0A8J7WP29_9ACTN</name>
<reference evidence="6" key="1">
    <citation type="submission" date="2021-04" db="EMBL/GenBank/DDBJ databases">
        <title>Genome based classification of Actinospica acidithermotolerans sp. nov., an actinobacterium isolated from an Indonesian hot spring.</title>
        <authorList>
            <person name="Kusuma A.B."/>
            <person name="Putra K.E."/>
            <person name="Nafisah S."/>
            <person name="Loh J."/>
            <person name="Nouioui I."/>
            <person name="Goodfellow M."/>
        </authorList>
    </citation>
    <scope>NUCLEOTIDE SEQUENCE</scope>
    <source>
        <strain evidence="6">DSM 45618</strain>
    </source>
</reference>
<evidence type="ECO:0000313" key="6">
    <source>
        <dbReference type="EMBL" id="MBS2963287.1"/>
    </source>
</evidence>
<keyword evidence="1" id="KW-0134">Cell wall</keyword>
<dbReference type="GO" id="GO:0007155">
    <property type="term" value="P:cell adhesion"/>
    <property type="evidence" value="ECO:0007669"/>
    <property type="project" value="UniProtKB-KW"/>
</dbReference>